<dbReference type="Proteomes" id="UP000297025">
    <property type="component" value="Chromosome"/>
</dbReference>
<sequence>MTRGPFTLDVHPDQLDAARQRIRRVLAMLEERTPQVVRTPDELDDWRGAGADRVKREMRALGTQLEDADLPLKDAARALRHLARAYRDALDELPSLNRRWHQALGDHDDAVRRAGDALERRLGKIAESDKDEAAAKEANDAASTTHDGALDDAATTLASAKAAIRADFADLQEDLRRETRAAARTLSDSLLVRPSEIERKMANGGFENKFRRRHWTDLARDQLAEKLPLTGEHHRVREWHEALEAHGLPAPASYDPQYAAALRRELDDPLAGLEGADDETRAKAVNTWAEELDDEALALLAVHDAQFVGNLEGMPNRARYAANRLNVADAIESEMARLEAYDKPIPEGDPGYADYVRLMDRIETLESLLNQPEEIWDPVTRTSRQAPHQVLVFTPPTYDGTTTTDDGRLAVVMGNLDEAQFVGTVVPGITNRIDNFENTLSKARNLNREVPESATIAWLGYDTPEFAEMFPERVAEEAGVELARFQRTMVRNPDAETVVLAHSYGTLVTSKALQAGMHPDRVALFGSPGLGQDIRSRADLGIPDDVEIYAMRAPGDFVSVTAAHGVDPVDMEGIIRLDTDWLGGEDVTGHSSYTKYLEDVDGTEIASDSLANLAGVLKGLDTRPNKDGEYLVTGGNPLEEDGLGGRYNDELRRAVALLNQQVPAEHTARFVAVLESRLLDHMEADGKSFDADDAREMAALVYKAANEAGLDLSPEEVGAILVASGFTVEAGDHLGDSVRNWFADQDGLDDLRIPVAVSLNGRVRIFHLEVPDQVNELAGGMSGFFAAGATTALSTTAVTGISLGAGRVARWVKKVNTGVNVIRFTAEVSRAVPGLVEAGAHTVAEGGRRVVDGATRAAEGAGRAVAEGVEDVAEAAGRSPLNPKNWSWP</sequence>
<feature type="compositionally biased region" description="Basic and acidic residues" evidence="1">
    <location>
        <begin position="128"/>
        <end position="139"/>
    </location>
</feature>
<accession>A0A4P7UES4</accession>
<dbReference type="RefSeq" id="WP_135832968.1">
    <property type="nucleotide sequence ID" value="NZ_BMCK01000003.1"/>
</dbReference>
<evidence type="ECO:0000256" key="1">
    <source>
        <dbReference type="SAM" id="MobiDB-lite"/>
    </source>
</evidence>
<reference evidence="4" key="4">
    <citation type="submission" date="2019-03" db="EMBL/GenBank/DDBJ databases">
        <authorList>
            <person name="Huang Y."/>
        </authorList>
    </citation>
    <scope>NUCLEOTIDE SEQUENCE</scope>
    <source>
        <strain evidence="4">JCM 16608</strain>
    </source>
</reference>
<name>A0A4P7UES4_9ACTN</name>
<keyword evidence="6" id="KW-1185">Reference proteome</keyword>
<evidence type="ECO:0000313" key="5">
    <source>
        <dbReference type="Proteomes" id="UP000297025"/>
    </source>
</evidence>
<reference evidence="6" key="3">
    <citation type="journal article" date="2019" name="Int. J. Syst. Evol. Microbiol.">
        <title>The Global Catalogue of Microorganisms (GCM) 10K type strain sequencing project: providing services to taxonomists for standard genome sequencing and annotation.</title>
        <authorList>
            <consortium name="The Broad Institute Genomics Platform"/>
            <consortium name="The Broad Institute Genome Sequencing Center for Infectious Disease"/>
            <person name="Wu L."/>
            <person name="Ma J."/>
        </authorList>
    </citation>
    <scope>NUCLEOTIDE SEQUENCE [LARGE SCALE GENOMIC DNA]</scope>
    <source>
        <strain evidence="6">CCM 7403</strain>
    </source>
</reference>
<dbReference type="AlphaFoldDB" id="A0A4P7UES4"/>
<reference evidence="3" key="5">
    <citation type="submission" date="2024-05" db="EMBL/GenBank/DDBJ databases">
        <authorList>
            <person name="Sun Q."/>
            <person name="Sedlacek I."/>
        </authorList>
    </citation>
    <scope>NUCLEOTIDE SEQUENCE</scope>
    <source>
        <strain evidence="3">CCM 7403</strain>
    </source>
</reference>
<evidence type="ECO:0000313" key="3">
    <source>
        <dbReference type="EMBL" id="GGD23980.1"/>
    </source>
</evidence>
<reference evidence="3" key="2">
    <citation type="journal article" date="2014" name="Int. J. Syst. Evol. Microbiol.">
        <title>Complete genome of a new Firmicutes species belonging to the dominant human colonic microbiota ('Ruminococcus bicirculans') reveals two chromosomes and a selective capacity to utilize plant glucans.</title>
        <authorList>
            <consortium name="NISC Comparative Sequencing Program"/>
            <person name="Wegmann U."/>
            <person name="Louis P."/>
            <person name="Goesmann A."/>
            <person name="Henrissat B."/>
            <person name="Duncan S.H."/>
            <person name="Flint H.J."/>
        </authorList>
    </citation>
    <scope>NUCLEOTIDE SEQUENCE</scope>
    <source>
        <strain evidence="3">CCM 7403</strain>
    </source>
</reference>
<dbReference type="Proteomes" id="UP000630594">
    <property type="component" value="Unassembled WGS sequence"/>
</dbReference>
<protein>
    <recommendedName>
        <fullName evidence="2">DUF1023 domain-containing protein</fullName>
    </recommendedName>
</protein>
<organism evidence="4 5">
    <name type="scientific">Nocardioides daphniae</name>
    <dbReference type="NCBI Taxonomy" id="402297"/>
    <lineage>
        <taxon>Bacteria</taxon>
        <taxon>Bacillati</taxon>
        <taxon>Actinomycetota</taxon>
        <taxon>Actinomycetes</taxon>
        <taxon>Propionibacteriales</taxon>
        <taxon>Nocardioidaceae</taxon>
        <taxon>Nocardioides</taxon>
    </lineage>
</organism>
<dbReference type="EMBL" id="CP038462">
    <property type="protein sequence ID" value="QCC77925.1"/>
    <property type="molecule type" value="Genomic_DNA"/>
</dbReference>
<dbReference type="OrthoDB" id="3259161at2"/>
<evidence type="ECO:0000313" key="4">
    <source>
        <dbReference type="EMBL" id="QCC77925.1"/>
    </source>
</evidence>
<feature type="domain" description="DUF1023" evidence="2">
    <location>
        <begin position="405"/>
        <end position="562"/>
    </location>
</feature>
<gene>
    <name evidence="4" type="ORF">E2C04_13365</name>
    <name evidence="3" type="ORF">GCM10007231_23890</name>
</gene>
<feature type="region of interest" description="Disordered" evidence="1">
    <location>
        <begin position="128"/>
        <end position="147"/>
    </location>
</feature>
<reference evidence="4 5" key="1">
    <citation type="journal article" date="2008" name="Int. J. Syst. Evol. Microbiol.">
        <title>Nocardioides daphniae sp. nov., isolated from Daphnia cucullata (Crustacea: Cladocera).</title>
        <authorList>
            <person name="Toth E.M."/>
            <person name="Keki Z."/>
            <person name="Homonnay Z.G."/>
            <person name="Borsodi A.K."/>
            <person name="Marialigeti K."/>
            <person name="Schumann P."/>
        </authorList>
    </citation>
    <scope>NUCLEOTIDE SEQUENCE [LARGE SCALE GENOMIC DNA]</scope>
    <source>
        <strain evidence="4 5">JCM 16608</strain>
    </source>
</reference>
<dbReference type="KEGG" id="ndp:E2C04_13365"/>
<proteinExistence type="predicted"/>
<dbReference type="InterPro" id="IPR010427">
    <property type="entry name" value="DUF1023"/>
</dbReference>
<dbReference type="EMBL" id="BMCK01000003">
    <property type="protein sequence ID" value="GGD23980.1"/>
    <property type="molecule type" value="Genomic_DNA"/>
</dbReference>
<evidence type="ECO:0000313" key="6">
    <source>
        <dbReference type="Proteomes" id="UP000630594"/>
    </source>
</evidence>
<evidence type="ECO:0000259" key="2">
    <source>
        <dbReference type="Pfam" id="PF06259"/>
    </source>
</evidence>
<dbReference type="Pfam" id="PF06259">
    <property type="entry name" value="Abhydrolase_8"/>
    <property type="match status" value="1"/>
</dbReference>